<dbReference type="GO" id="GO:0005655">
    <property type="term" value="C:nucleolar ribonuclease P complex"/>
    <property type="evidence" value="ECO:0007669"/>
    <property type="project" value="TreeGrafter"/>
</dbReference>
<evidence type="ECO:0000313" key="5">
    <source>
        <dbReference type="Proteomes" id="UP000887567"/>
    </source>
</evidence>
<reference evidence="4" key="1">
    <citation type="submission" date="2022-11" db="UniProtKB">
        <authorList>
            <consortium name="EnsemblMetazoa"/>
        </authorList>
    </citation>
    <scope>IDENTIFICATION</scope>
</reference>
<evidence type="ECO:0000313" key="4">
    <source>
        <dbReference type="EnsemblMetazoa" id="XP_020917229.1"/>
    </source>
</evidence>
<organism evidence="4 5">
    <name type="scientific">Exaiptasia diaphana</name>
    <name type="common">Tropical sea anemone</name>
    <name type="synonym">Aiptasia pulchella</name>
    <dbReference type="NCBI Taxonomy" id="2652724"/>
    <lineage>
        <taxon>Eukaryota</taxon>
        <taxon>Metazoa</taxon>
        <taxon>Cnidaria</taxon>
        <taxon>Anthozoa</taxon>
        <taxon>Hexacorallia</taxon>
        <taxon>Actiniaria</taxon>
        <taxon>Aiptasiidae</taxon>
        <taxon>Exaiptasia</taxon>
    </lineage>
</organism>
<dbReference type="Proteomes" id="UP000887567">
    <property type="component" value="Unplaced"/>
</dbReference>
<protein>
    <submittedName>
        <fullName evidence="4">Uncharacterized protein</fullName>
    </submittedName>
</protein>
<comment type="subcellular location">
    <subcellularLocation>
        <location evidence="1">Nucleus</location>
    </subcellularLocation>
</comment>
<dbReference type="GeneID" id="110254566"/>
<evidence type="ECO:0000256" key="2">
    <source>
        <dbReference type="ARBA" id="ARBA00007331"/>
    </source>
</evidence>
<dbReference type="Gene3D" id="3.20.20.140">
    <property type="entry name" value="Metal-dependent hydrolases"/>
    <property type="match status" value="1"/>
</dbReference>
<name>A0A913YA43_EXADI</name>
<dbReference type="SUPFAM" id="SSF89550">
    <property type="entry name" value="PHP domain-like"/>
    <property type="match status" value="1"/>
</dbReference>
<dbReference type="Pfam" id="PF01876">
    <property type="entry name" value="RNase_P_p30"/>
    <property type="match status" value="1"/>
</dbReference>
<sequence>MAERGDLNIILKSNPRETEKIVCKAIELGYEMIAVNSTCELTTVKSKREKQNPLGLPSFNWKELPGIKAFMDSNQNINVFSRITVKLEDQSQLHQLASNPFSTFDILAVTPTTEKLFQQCCGSLEVDIISLDITSRLPFYLKIPQVRQAIQRGIHFEIVYSPAIRSTSQRRYVISNALEIVRATKGRNTLLSSQAESVLDIRGPNDISNLGLLFGLKEDQCKAAISKNARAVLYHARGRKCTVKSAITGCYINTVPTNEMWKIGKRTEHISNDESDGVQKKKKIKFL</sequence>
<dbReference type="PANTHER" id="PTHR13031">
    <property type="entry name" value="RIBONUCLEASE P SUBUNIT P30"/>
    <property type="match status" value="1"/>
</dbReference>
<dbReference type="GO" id="GO:0008033">
    <property type="term" value="P:tRNA processing"/>
    <property type="evidence" value="ECO:0007669"/>
    <property type="project" value="UniProtKB-KW"/>
</dbReference>
<dbReference type="GO" id="GO:0003723">
    <property type="term" value="F:RNA binding"/>
    <property type="evidence" value="ECO:0007669"/>
    <property type="project" value="TreeGrafter"/>
</dbReference>
<dbReference type="PANTHER" id="PTHR13031:SF0">
    <property type="entry name" value="RIBONUCLEASE P PROTEIN SUBUNIT P30"/>
    <property type="match status" value="1"/>
</dbReference>
<dbReference type="OMA" id="AEMNIRH"/>
<dbReference type="InterPro" id="IPR002738">
    <property type="entry name" value="RNase_P_p30"/>
</dbReference>
<dbReference type="OrthoDB" id="17948at2759"/>
<keyword evidence="5" id="KW-1185">Reference proteome</keyword>
<dbReference type="KEGG" id="epa:110254566"/>
<accession>A0A913YA43</accession>
<dbReference type="InterPro" id="IPR016195">
    <property type="entry name" value="Pol/histidinol_Pase-like"/>
</dbReference>
<proteinExistence type="inferred from homology"/>
<dbReference type="AlphaFoldDB" id="A0A913YA43"/>
<evidence type="ECO:0000256" key="1">
    <source>
        <dbReference type="ARBA" id="ARBA00004123"/>
    </source>
</evidence>
<keyword evidence="3" id="KW-0819">tRNA processing</keyword>
<comment type="similarity">
    <text evidence="2">Belongs to the eukaryotic/archaeal RNase P protein component 3 family.</text>
</comment>
<evidence type="ECO:0000256" key="3">
    <source>
        <dbReference type="ARBA" id="ARBA00022694"/>
    </source>
</evidence>
<dbReference type="EnsemblMetazoa" id="XM_021061570.2">
    <property type="protein sequence ID" value="XP_020917229.1"/>
    <property type="gene ID" value="LOC110254566"/>
</dbReference>
<dbReference type="RefSeq" id="XP_020917229.1">
    <property type="nucleotide sequence ID" value="XM_021061570.2"/>
</dbReference>